<evidence type="ECO:0000256" key="2">
    <source>
        <dbReference type="ARBA" id="ARBA00004498"/>
    </source>
</evidence>
<keyword evidence="9" id="KW-0732">Signal</keyword>
<evidence type="ECO:0000256" key="7">
    <source>
        <dbReference type="ARBA" id="ARBA00022530"/>
    </source>
</evidence>
<proteinExistence type="inferred from homology"/>
<comment type="similarity">
    <text evidence="4">Belongs to the BTG family.</text>
</comment>
<dbReference type="InterPro" id="IPR001611">
    <property type="entry name" value="Leu-rich_rpt"/>
</dbReference>
<comment type="subcellular location">
    <subcellularLocation>
        <location evidence="2">Secreted</location>
        <location evidence="2">Extracellular space</location>
        <location evidence="2">Extracellular matrix</location>
    </subcellularLocation>
</comment>
<evidence type="ECO:0000256" key="4">
    <source>
        <dbReference type="ARBA" id="ARBA00007989"/>
    </source>
</evidence>
<organism evidence="18 19">
    <name type="scientific">Cyprinus carpio carpio</name>
    <dbReference type="NCBI Taxonomy" id="630221"/>
    <lineage>
        <taxon>Eukaryota</taxon>
        <taxon>Metazoa</taxon>
        <taxon>Chordata</taxon>
        <taxon>Craniata</taxon>
        <taxon>Vertebrata</taxon>
        <taxon>Euteleostomi</taxon>
        <taxon>Actinopterygii</taxon>
        <taxon>Neopterygii</taxon>
        <taxon>Teleostei</taxon>
        <taxon>Ostariophysi</taxon>
        <taxon>Cypriniformes</taxon>
        <taxon>Cyprinidae</taxon>
        <taxon>Cyprininae</taxon>
        <taxon>Cyprinus</taxon>
    </lineage>
</organism>
<dbReference type="InterPro" id="IPR043547">
    <property type="entry name" value="Mimecan/Epiphycan/Opticin"/>
</dbReference>
<evidence type="ECO:0000256" key="15">
    <source>
        <dbReference type="ARBA" id="ARBA00031730"/>
    </source>
</evidence>
<dbReference type="PROSITE" id="PS51450">
    <property type="entry name" value="LRR"/>
    <property type="match status" value="2"/>
</dbReference>
<dbReference type="SUPFAM" id="SSF160696">
    <property type="entry name" value="BTG domain-like"/>
    <property type="match status" value="1"/>
</dbReference>
<keyword evidence="13" id="KW-1015">Disulfide bond</keyword>
<evidence type="ECO:0000256" key="13">
    <source>
        <dbReference type="ARBA" id="ARBA00023157"/>
    </source>
</evidence>
<dbReference type="Pfam" id="PF07742">
    <property type="entry name" value="BTG"/>
    <property type="match status" value="1"/>
</dbReference>
<evidence type="ECO:0000256" key="8">
    <source>
        <dbReference type="ARBA" id="ARBA00022614"/>
    </source>
</evidence>
<keyword evidence="11" id="KW-0654">Proteoglycan</keyword>
<comment type="similarity">
    <text evidence="3">Belongs to the small leucine-rich proteoglycan (SLRP) family. SLRP class III subfamily.</text>
</comment>
<dbReference type="PRINTS" id="PR00310">
    <property type="entry name" value="ANTIPRLFBTG1"/>
</dbReference>
<dbReference type="Pfam" id="PF13855">
    <property type="entry name" value="LRR_8"/>
    <property type="match status" value="1"/>
</dbReference>
<dbReference type="Proteomes" id="UP001108240">
    <property type="component" value="Unplaced"/>
</dbReference>
<evidence type="ECO:0000256" key="16">
    <source>
        <dbReference type="SAM" id="MobiDB-lite"/>
    </source>
</evidence>
<evidence type="ECO:0000256" key="11">
    <source>
        <dbReference type="ARBA" id="ARBA00022974"/>
    </source>
</evidence>
<keyword evidence="7" id="KW-0272">Extracellular matrix</keyword>
<evidence type="ECO:0000256" key="1">
    <source>
        <dbReference type="ARBA" id="ARBA00003759"/>
    </source>
</evidence>
<dbReference type="GO" id="GO:0060348">
    <property type="term" value="P:bone development"/>
    <property type="evidence" value="ECO:0007669"/>
    <property type="project" value="TreeGrafter"/>
</dbReference>
<evidence type="ECO:0000256" key="5">
    <source>
        <dbReference type="ARBA" id="ARBA00018423"/>
    </source>
</evidence>
<evidence type="ECO:0000256" key="10">
    <source>
        <dbReference type="ARBA" id="ARBA00022737"/>
    </source>
</evidence>
<dbReference type="GO" id="GO:0061975">
    <property type="term" value="P:articular cartilage development"/>
    <property type="evidence" value="ECO:0007669"/>
    <property type="project" value="TreeGrafter"/>
</dbReference>
<feature type="compositionally biased region" description="Basic residues" evidence="16">
    <location>
        <begin position="140"/>
        <end position="161"/>
    </location>
</feature>
<dbReference type="AlphaFoldDB" id="A0A8C1BU74"/>
<evidence type="ECO:0000256" key="12">
    <source>
        <dbReference type="ARBA" id="ARBA00023030"/>
    </source>
</evidence>
<dbReference type="PANTHER" id="PTHR46269">
    <property type="entry name" value="EPIPHYCAN-RELATED"/>
    <property type="match status" value="1"/>
</dbReference>
<feature type="region of interest" description="Disordered" evidence="16">
    <location>
        <begin position="126"/>
        <end position="161"/>
    </location>
</feature>
<dbReference type="PANTHER" id="PTHR46269:SF1">
    <property type="entry name" value="MIMECAN"/>
    <property type="match status" value="1"/>
</dbReference>
<dbReference type="GO" id="GO:0008083">
    <property type="term" value="F:growth factor activity"/>
    <property type="evidence" value="ECO:0007669"/>
    <property type="project" value="UniProtKB-KW"/>
</dbReference>
<evidence type="ECO:0000256" key="6">
    <source>
        <dbReference type="ARBA" id="ARBA00022525"/>
    </source>
</evidence>
<keyword evidence="19" id="KW-1185">Reference proteome</keyword>
<dbReference type="SMART" id="SM00369">
    <property type="entry name" value="LRR_TYP"/>
    <property type="match status" value="4"/>
</dbReference>
<reference evidence="18" key="1">
    <citation type="submission" date="2025-08" db="UniProtKB">
        <authorList>
            <consortium name="Ensembl"/>
        </authorList>
    </citation>
    <scope>IDENTIFICATION</scope>
</reference>
<keyword evidence="10" id="KW-0677">Repeat</keyword>
<dbReference type="InterPro" id="IPR036054">
    <property type="entry name" value="BTG-like_sf"/>
</dbReference>
<dbReference type="GO" id="GO:0005615">
    <property type="term" value="C:extracellular space"/>
    <property type="evidence" value="ECO:0007669"/>
    <property type="project" value="TreeGrafter"/>
</dbReference>
<feature type="domain" description="Anti-proliferative protein" evidence="17">
    <location>
        <begin position="94"/>
        <end position="113"/>
    </location>
</feature>
<evidence type="ECO:0000256" key="14">
    <source>
        <dbReference type="ARBA" id="ARBA00023180"/>
    </source>
</evidence>
<dbReference type="GeneTree" id="ENSGT00940000157238"/>
<dbReference type="GO" id="GO:0031012">
    <property type="term" value="C:extracellular matrix"/>
    <property type="evidence" value="ECO:0007669"/>
    <property type="project" value="TreeGrafter"/>
</dbReference>
<dbReference type="PROSITE" id="PS01203">
    <property type="entry name" value="BTG_2"/>
    <property type="match status" value="1"/>
</dbReference>
<keyword evidence="6" id="KW-0964">Secreted</keyword>
<sequence>MASGNMMQTEVSVAASFISGLLSSSDSLTADQLQIFTHTLTDALLEHYQHHWFPQAPCRGSGYRCLRINHKMDPLIGKAASAVGFTQEQLFSSLPVELTLWVDPYEVSYRIGEDGSTCVLYKSSPLRPKSATSADTSAHRKEKLKTRRSNRSKRQSRQRHSLKVSFYSEAVTHCTAPLSSSLSTTAVSPHMMMELRILLFFVTVPWIFCEPTRTSKVVPKHKGILKIVDDEELISESRTVMEAREPKKKVILSADYESPVDTAGEGPGADRKDDKELPTCLMCVCLTGSVYCEEVSPDMTAVPPLPKETAYLYARFNKIAKITNRDFADIATLRRIDLTGNLISEIEDGAFSKLSQLEELTLAENKLVKLPMLPAKLVSLNVNHNLLKTKGLKANIFKKLTKLSYLYLGDNGLEAVPLLPETLRVVHLHNNNITSLTDNTFCKGNNTHYIRYNMQEVRLDGNPITLAQHPNSFICLRALPIGHYK</sequence>
<name>A0A8C1BU74_CYPCA</name>
<evidence type="ECO:0000256" key="9">
    <source>
        <dbReference type="ARBA" id="ARBA00022729"/>
    </source>
</evidence>
<evidence type="ECO:0000259" key="17">
    <source>
        <dbReference type="PROSITE" id="PS01203"/>
    </source>
</evidence>
<keyword evidence="12" id="KW-0339">Growth factor</keyword>
<comment type="function">
    <text evidence="1">Induces bone formation in conjunction with TGF-beta-1 or TGF-beta-2.</text>
</comment>
<dbReference type="Gene3D" id="3.90.640.90">
    <property type="entry name" value="Anti-proliferative protein, N-terminal domain"/>
    <property type="match status" value="1"/>
</dbReference>
<protein>
    <recommendedName>
        <fullName evidence="5">Mimecan</fullName>
    </recommendedName>
    <alternativeName>
        <fullName evidence="15">Osteoglycin</fullName>
    </alternativeName>
</protein>
<dbReference type="Ensembl" id="ENSCCRT00000040409.2">
    <property type="protein sequence ID" value="ENSCCRP00000037295.2"/>
    <property type="gene ID" value="ENSCCRG00000019953.2"/>
</dbReference>
<dbReference type="InterPro" id="IPR002087">
    <property type="entry name" value="Anti_prolifrtn"/>
</dbReference>
<dbReference type="InterPro" id="IPR003591">
    <property type="entry name" value="Leu-rich_rpt_typical-subtyp"/>
</dbReference>
<keyword evidence="14" id="KW-0325">Glycoprotein</keyword>
<evidence type="ECO:0000313" key="18">
    <source>
        <dbReference type="Ensembl" id="ENSCCRP00000037295.2"/>
    </source>
</evidence>
<dbReference type="SMART" id="SM00099">
    <property type="entry name" value="btg1"/>
    <property type="match status" value="1"/>
</dbReference>
<accession>A0A8C1BU74</accession>
<keyword evidence="8" id="KW-0433">Leucine-rich repeat</keyword>
<dbReference type="InterPro" id="IPR032675">
    <property type="entry name" value="LRR_dom_sf"/>
</dbReference>
<dbReference type="Gene3D" id="3.80.10.10">
    <property type="entry name" value="Ribonuclease Inhibitor"/>
    <property type="match status" value="2"/>
</dbReference>
<evidence type="ECO:0000256" key="3">
    <source>
        <dbReference type="ARBA" id="ARBA00006912"/>
    </source>
</evidence>
<reference evidence="18" key="2">
    <citation type="submission" date="2025-09" db="UniProtKB">
        <authorList>
            <consortium name="Ensembl"/>
        </authorList>
    </citation>
    <scope>IDENTIFICATION</scope>
</reference>
<dbReference type="SUPFAM" id="SSF52058">
    <property type="entry name" value="L domain-like"/>
    <property type="match status" value="1"/>
</dbReference>
<evidence type="ECO:0000313" key="19">
    <source>
        <dbReference type="Proteomes" id="UP001108240"/>
    </source>
</evidence>